<evidence type="ECO:0000313" key="1">
    <source>
        <dbReference type="EMBL" id="QHW31190.1"/>
    </source>
</evidence>
<accession>A0A6C0NY74</accession>
<organism evidence="1 2">
    <name type="scientific">Paenibacillus rhizovicinus</name>
    <dbReference type="NCBI Taxonomy" id="2704463"/>
    <lineage>
        <taxon>Bacteria</taxon>
        <taxon>Bacillati</taxon>
        <taxon>Bacillota</taxon>
        <taxon>Bacilli</taxon>
        <taxon>Bacillales</taxon>
        <taxon>Paenibacillaceae</taxon>
        <taxon>Paenibacillus</taxon>
    </lineage>
</organism>
<dbReference type="InterPro" id="IPR006059">
    <property type="entry name" value="SBP"/>
</dbReference>
<proteinExistence type="predicted"/>
<sequence length="980" mass="111716">MRKKRTRIAIRLAPILVILFGGYRWAYGGEPVTYASTLTAANMLTYKAAGDLLPYAKVMADNQVTAESSSGAPIAIKASEFSDSAPDAQAEKTNDADGESLHWNSDQGWVEWSFDVATAGWYELDIDYMPLPGGNDSVIRGIQIDGKYPFSESQHVELERHWKDAKYPYDRNEIGMQVRPEQVEIAGWNEKAVSDFTTSSEPLLYRLEAGKHTLRLVGNKEKVALRSLTFKPKKAIKTYAEYQTANPAPSREKEWYGNVEGENFLDKSSLMIQTDHWSEPYISPDPKGRTTYNVIGGDRWRNPGEAIEWTINVPADGWYEIDLKAYQNYRNGFKAYRTIEIDGAVPFREMLHYPLRFNGEFTVETIRDKDDKPYRFYLTKGDHRLKMTADASEMQPIQLALNNELQALSDYDRKIRLLTGAYSVSSFDANLDTTRTWDMKKYDPNVEQTMDGFINRLSDIRDYINGVNGIDSDLAEGILSSIDLLKELRKNVDEIPNKIDTFSTIQSNIGTWMTTLTQQSLLLDFITVRTPDTDPGFKVPTAWSRIPYSIKDFARSFYMDYDVSKKNDKDSLTIWVSRGRDYVDLLNEMIDTDFTPKTGIHVNVSLMPNANQLILGNAAGEVPDVALGIGEATPADYAMRDAVEDLSKYPGFEDVAKRFIPGTFRAMAYDGGTYGLPETQNFSVMFYRTDIFDSLGLKAPDTWDDLFTILPTLQENDMTMSYPKADFTTMFFQNGAELYAPNGLKSTLTTPEGMAAFKRWTDLYLKYNLPIDIPAFFQHFRNGDIPIGIADFNTYVQLLVAAPEITGHWKIAPLPGVKQADGTVARWSPQGISAGMIMKKSDNKDEAWKFLQWWTSDEVQAHYAKDIESYYGMEYRWNSANTNAMKTLPWSNEDIAVLREQSKWAKNMPYVPGYYFLSREMDFAWNSTVFDRVPAQEALEKAQTEIQREMDRRQVDFGIKKTDDLHVPQIKKPFNWEESQ</sequence>
<dbReference type="KEGG" id="prz:GZH47_10195"/>
<keyword evidence="2" id="KW-1185">Reference proteome</keyword>
<gene>
    <name evidence="1" type="ORF">GZH47_10195</name>
</gene>
<name>A0A6C0NY74_9BACL</name>
<dbReference type="RefSeq" id="WP_162639999.1">
    <property type="nucleotide sequence ID" value="NZ_CP048286.1"/>
</dbReference>
<dbReference type="AlphaFoldDB" id="A0A6C0NY74"/>
<protein>
    <submittedName>
        <fullName evidence="1">Extracellular solute-binding protein</fullName>
    </submittedName>
</protein>
<dbReference type="SUPFAM" id="SSF53850">
    <property type="entry name" value="Periplasmic binding protein-like II"/>
    <property type="match status" value="1"/>
</dbReference>
<dbReference type="EMBL" id="CP048286">
    <property type="protein sequence ID" value="QHW31190.1"/>
    <property type="molecule type" value="Genomic_DNA"/>
</dbReference>
<evidence type="ECO:0000313" key="2">
    <source>
        <dbReference type="Proteomes" id="UP000479114"/>
    </source>
</evidence>
<dbReference type="Proteomes" id="UP000479114">
    <property type="component" value="Chromosome"/>
</dbReference>
<dbReference type="CDD" id="cd13585">
    <property type="entry name" value="PBP2_TMBP_like"/>
    <property type="match status" value="1"/>
</dbReference>
<dbReference type="Gene3D" id="2.60.120.260">
    <property type="entry name" value="Galactose-binding domain-like"/>
    <property type="match status" value="2"/>
</dbReference>
<reference evidence="1 2" key="1">
    <citation type="submission" date="2020-02" db="EMBL/GenBank/DDBJ databases">
        <title>Paenibacillus sp. nov., isolated from rhizosphere soil of tomato.</title>
        <authorList>
            <person name="Weon H.-Y."/>
            <person name="Lee S.A."/>
        </authorList>
    </citation>
    <scope>NUCLEOTIDE SEQUENCE [LARGE SCALE GENOMIC DNA]</scope>
    <source>
        <strain evidence="1 2">14171R-81</strain>
    </source>
</reference>
<dbReference type="Pfam" id="PF01547">
    <property type="entry name" value="SBP_bac_1"/>
    <property type="match status" value="1"/>
</dbReference>
<dbReference type="InterPro" id="IPR050490">
    <property type="entry name" value="Bact_solute-bd_prot1"/>
</dbReference>
<dbReference type="PANTHER" id="PTHR43649">
    <property type="entry name" value="ARABINOSE-BINDING PROTEIN-RELATED"/>
    <property type="match status" value="1"/>
</dbReference>
<dbReference type="PANTHER" id="PTHR43649:SF27">
    <property type="entry name" value="EXTRACELLULAR SOLUTE-BINDING PROTEIN FAMILY 1"/>
    <property type="match status" value="1"/>
</dbReference>
<dbReference type="Gene3D" id="3.40.190.10">
    <property type="entry name" value="Periplasmic binding protein-like II"/>
    <property type="match status" value="1"/>
</dbReference>